<dbReference type="EMBL" id="JAHLQL010000001">
    <property type="protein sequence ID" value="MBU5591538.1"/>
    <property type="molecule type" value="Genomic_DNA"/>
</dbReference>
<dbReference type="CDD" id="cd00093">
    <property type="entry name" value="HTH_XRE"/>
    <property type="match status" value="1"/>
</dbReference>
<evidence type="ECO:0000256" key="2">
    <source>
        <dbReference type="ARBA" id="ARBA00022692"/>
    </source>
</evidence>
<evidence type="ECO:0000256" key="3">
    <source>
        <dbReference type="ARBA" id="ARBA00022989"/>
    </source>
</evidence>
<feature type="domain" description="HTH cro/C1-type" evidence="5">
    <location>
        <begin position="14"/>
        <end position="68"/>
    </location>
</feature>
<keyword evidence="4" id="KW-0472">Membrane</keyword>
<dbReference type="RefSeq" id="WP_216456491.1">
    <property type="nucleotide sequence ID" value="NZ_JAHLQL010000001.1"/>
</dbReference>
<sequence>MLKNKEELNLGIMIKSLLKEQSLSMRKLSLLTGIDTSTISRIVNGKQPPNINHLQKISQHLNVPIEKLLVAAGYDIGVLDKQISLNNNTVADIIQQITKYLDISDQECLIECVEKDLNKYEQYALTEEGKEMIYKNFDEKINNVNGVGPFIQQLKEMYEQFCNDSISTKERAILGSGLFYFILSTDIIPDYIFPYGYFDDVIAIKLVMDRLSKIDNNQID</sequence>
<dbReference type="InterPro" id="IPR010652">
    <property type="entry name" value="DUF1232"/>
</dbReference>
<accession>A0ABS6EZ90</accession>
<protein>
    <submittedName>
        <fullName evidence="6">Helix-turn-helix domain-containing protein</fullName>
    </submittedName>
</protein>
<dbReference type="SMART" id="SM00530">
    <property type="entry name" value="HTH_XRE"/>
    <property type="match status" value="1"/>
</dbReference>
<comment type="subcellular location">
    <subcellularLocation>
        <location evidence="1">Endomembrane system</location>
        <topology evidence="1">Multi-pass membrane protein</topology>
    </subcellularLocation>
</comment>
<dbReference type="PROSITE" id="PS50943">
    <property type="entry name" value="HTH_CROC1"/>
    <property type="match status" value="1"/>
</dbReference>
<comment type="caution">
    <text evidence="6">The sequence shown here is derived from an EMBL/GenBank/DDBJ whole genome shotgun (WGS) entry which is preliminary data.</text>
</comment>
<evidence type="ECO:0000259" key="5">
    <source>
        <dbReference type="PROSITE" id="PS50943"/>
    </source>
</evidence>
<gene>
    <name evidence="6" type="ORF">KQI89_07155</name>
</gene>
<keyword evidence="7" id="KW-1185">Reference proteome</keyword>
<evidence type="ECO:0000313" key="6">
    <source>
        <dbReference type="EMBL" id="MBU5591538.1"/>
    </source>
</evidence>
<proteinExistence type="predicted"/>
<evidence type="ECO:0000313" key="7">
    <source>
        <dbReference type="Proteomes" id="UP000736583"/>
    </source>
</evidence>
<reference evidence="6 7" key="1">
    <citation type="submission" date="2021-06" db="EMBL/GenBank/DDBJ databases">
        <authorList>
            <person name="Sun Q."/>
            <person name="Li D."/>
        </authorList>
    </citation>
    <scope>NUCLEOTIDE SEQUENCE [LARGE SCALE GENOMIC DNA]</scope>
    <source>
        <strain evidence="6 7">MSJ-4</strain>
    </source>
</reference>
<dbReference type="Pfam" id="PF01381">
    <property type="entry name" value="HTH_3"/>
    <property type="match status" value="1"/>
</dbReference>
<keyword evidence="3" id="KW-1133">Transmembrane helix</keyword>
<dbReference type="Pfam" id="PF06803">
    <property type="entry name" value="DUF1232"/>
    <property type="match status" value="1"/>
</dbReference>
<evidence type="ECO:0000256" key="1">
    <source>
        <dbReference type="ARBA" id="ARBA00004127"/>
    </source>
</evidence>
<organism evidence="6 7">
    <name type="scientific">Clostridium simiarum</name>
    <dbReference type="NCBI Taxonomy" id="2841506"/>
    <lineage>
        <taxon>Bacteria</taxon>
        <taxon>Bacillati</taxon>
        <taxon>Bacillota</taxon>
        <taxon>Clostridia</taxon>
        <taxon>Eubacteriales</taxon>
        <taxon>Clostridiaceae</taxon>
        <taxon>Clostridium</taxon>
    </lineage>
</organism>
<dbReference type="InterPro" id="IPR001387">
    <property type="entry name" value="Cro/C1-type_HTH"/>
</dbReference>
<evidence type="ECO:0000256" key="4">
    <source>
        <dbReference type="ARBA" id="ARBA00023136"/>
    </source>
</evidence>
<dbReference type="Proteomes" id="UP000736583">
    <property type="component" value="Unassembled WGS sequence"/>
</dbReference>
<keyword evidence="2" id="KW-0812">Transmembrane</keyword>
<name>A0ABS6EZ90_9CLOT</name>